<dbReference type="EMBL" id="JAIWYP010000005">
    <property type="protein sequence ID" value="KAH3825820.1"/>
    <property type="molecule type" value="Genomic_DNA"/>
</dbReference>
<evidence type="ECO:0000313" key="1">
    <source>
        <dbReference type="EMBL" id="KAH3825820.1"/>
    </source>
</evidence>
<organism evidence="1 2">
    <name type="scientific">Dreissena polymorpha</name>
    <name type="common">Zebra mussel</name>
    <name type="synonym">Mytilus polymorpha</name>
    <dbReference type="NCBI Taxonomy" id="45954"/>
    <lineage>
        <taxon>Eukaryota</taxon>
        <taxon>Metazoa</taxon>
        <taxon>Spiralia</taxon>
        <taxon>Lophotrochozoa</taxon>
        <taxon>Mollusca</taxon>
        <taxon>Bivalvia</taxon>
        <taxon>Autobranchia</taxon>
        <taxon>Heteroconchia</taxon>
        <taxon>Euheterodonta</taxon>
        <taxon>Imparidentia</taxon>
        <taxon>Neoheterodontei</taxon>
        <taxon>Myida</taxon>
        <taxon>Dreissenoidea</taxon>
        <taxon>Dreissenidae</taxon>
        <taxon>Dreissena</taxon>
    </lineage>
</organism>
<name>A0A9D4GZE6_DREPO</name>
<sequence>MPPTKFLEASRIWEGLAHLLGICIKVSELLGSRPPCLPVQLKVTDERLPCHTDCSRL</sequence>
<reference evidence="1" key="1">
    <citation type="journal article" date="2019" name="bioRxiv">
        <title>The Genome of the Zebra Mussel, Dreissena polymorpha: A Resource for Invasive Species Research.</title>
        <authorList>
            <person name="McCartney M.A."/>
            <person name="Auch B."/>
            <person name="Kono T."/>
            <person name="Mallez S."/>
            <person name="Zhang Y."/>
            <person name="Obille A."/>
            <person name="Becker A."/>
            <person name="Abrahante J.E."/>
            <person name="Garbe J."/>
            <person name="Badalamenti J.P."/>
            <person name="Herman A."/>
            <person name="Mangelson H."/>
            <person name="Liachko I."/>
            <person name="Sullivan S."/>
            <person name="Sone E.D."/>
            <person name="Koren S."/>
            <person name="Silverstein K.A.T."/>
            <person name="Beckman K.B."/>
            <person name="Gohl D.M."/>
        </authorList>
    </citation>
    <scope>NUCLEOTIDE SEQUENCE</scope>
    <source>
        <strain evidence="1">Duluth1</strain>
        <tissue evidence="1">Whole animal</tissue>
    </source>
</reference>
<comment type="caution">
    <text evidence="1">The sequence shown here is derived from an EMBL/GenBank/DDBJ whole genome shotgun (WGS) entry which is preliminary data.</text>
</comment>
<proteinExistence type="predicted"/>
<evidence type="ECO:0000313" key="2">
    <source>
        <dbReference type="Proteomes" id="UP000828390"/>
    </source>
</evidence>
<accession>A0A9D4GZE6</accession>
<keyword evidence="2" id="KW-1185">Reference proteome</keyword>
<protein>
    <submittedName>
        <fullName evidence="1">Uncharacterized protein</fullName>
    </submittedName>
</protein>
<reference evidence="1" key="2">
    <citation type="submission" date="2020-11" db="EMBL/GenBank/DDBJ databases">
        <authorList>
            <person name="McCartney M.A."/>
            <person name="Auch B."/>
            <person name="Kono T."/>
            <person name="Mallez S."/>
            <person name="Becker A."/>
            <person name="Gohl D.M."/>
            <person name="Silverstein K.A.T."/>
            <person name="Koren S."/>
            <person name="Bechman K.B."/>
            <person name="Herman A."/>
            <person name="Abrahante J.E."/>
            <person name="Garbe J."/>
        </authorList>
    </citation>
    <scope>NUCLEOTIDE SEQUENCE</scope>
    <source>
        <strain evidence="1">Duluth1</strain>
        <tissue evidence="1">Whole animal</tissue>
    </source>
</reference>
<dbReference type="AlphaFoldDB" id="A0A9D4GZE6"/>
<dbReference type="Proteomes" id="UP000828390">
    <property type="component" value="Unassembled WGS sequence"/>
</dbReference>
<gene>
    <name evidence="1" type="ORF">DPMN_127703</name>
</gene>